<reference evidence="4" key="2">
    <citation type="submission" date="2021-03" db="UniProtKB">
        <authorList>
            <consortium name="EnsemblPlants"/>
        </authorList>
    </citation>
    <scope>IDENTIFICATION</scope>
</reference>
<keyword evidence="2" id="KW-0560">Oxidoreductase</keyword>
<name>A0A803KV21_CHEQI</name>
<dbReference type="Pfam" id="PF01370">
    <property type="entry name" value="Epimerase"/>
    <property type="match status" value="1"/>
</dbReference>
<evidence type="ECO:0000313" key="4">
    <source>
        <dbReference type="EnsemblPlants" id="AUR62002879-RA:cds"/>
    </source>
</evidence>
<organism evidence="4 5">
    <name type="scientific">Chenopodium quinoa</name>
    <name type="common">Quinoa</name>
    <dbReference type="NCBI Taxonomy" id="63459"/>
    <lineage>
        <taxon>Eukaryota</taxon>
        <taxon>Viridiplantae</taxon>
        <taxon>Streptophyta</taxon>
        <taxon>Embryophyta</taxon>
        <taxon>Tracheophyta</taxon>
        <taxon>Spermatophyta</taxon>
        <taxon>Magnoliopsida</taxon>
        <taxon>eudicotyledons</taxon>
        <taxon>Gunneridae</taxon>
        <taxon>Pentapetalae</taxon>
        <taxon>Caryophyllales</taxon>
        <taxon>Chenopodiaceae</taxon>
        <taxon>Chenopodioideae</taxon>
        <taxon>Atripliceae</taxon>
        <taxon>Chenopodium</taxon>
    </lineage>
</organism>
<dbReference type="PANTHER" id="PTHR10366:SF658">
    <property type="entry name" value="NAD(P)-BINDING ROSSMANN-FOLD SUPERFAMILY PROTEIN"/>
    <property type="match status" value="1"/>
</dbReference>
<proteinExistence type="predicted"/>
<dbReference type="OMA" id="KEAWLIA"/>
<protein>
    <recommendedName>
        <fullName evidence="3">NAD-dependent epimerase/dehydratase domain-containing protein</fullName>
    </recommendedName>
</protein>
<dbReference type="InterPro" id="IPR050425">
    <property type="entry name" value="NAD(P)_dehydrat-like"/>
</dbReference>
<dbReference type="SUPFAM" id="SSF51735">
    <property type="entry name" value="NAD(P)-binding Rossmann-fold domains"/>
    <property type="match status" value="2"/>
</dbReference>
<dbReference type="Gene3D" id="3.40.50.720">
    <property type="entry name" value="NAD(P)-binding Rossmann-like Domain"/>
    <property type="match status" value="2"/>
</dbReference>
<dbReference type="Gramene" id="AUR62002879-RA">
    <property type="protein sequence ID" value="AUR62002879-RA:cds"/>
    <property type="gene ID" value="AUR62002879"/>
</dbReference>
<feature type="domain" description="NAD-dependent epimerase/dehydratase" evidence="3">
    <location>
        <begin position="30"/>
        <end position="113"/>
    </location>
</feature>
<dbReference type="PANTHER" id="PTHR10366">
    <property type="entry name" value="NAD DEPENDENT EPIMERASE/DEHYDRATASE"/>
    <property type="match status" value="1"/>
</dbReference>
<evidence type="ECO:0000256" key="1">
    <source>
        <dbReference type="ARBA" id="ARBA00022857"/>
    </source>
</evidence>
<keyword evidence="5" id="KW-1185">Reference proteome</keyword>
<dbReference type="GO" id="GO:0016616">
    <property type="term" value="F:oxidoreductase activity, acting on the CH-OH group of donors, NAD or NADP as acceptor"/>
    <property type="evidence" value="ECO:0007669"/>
    <property type="project" value="TreeGrafter"/>
</dbReference>
<reference evidence="4" key="1">
    <citation type="journal article" date="2017" name="Nature">
        <title>The genome of Chenopodium quinoa.</title>
        <authorList>
            <person name="Jarvis D.E."/>
            <person name="Ho Y.S."/>
            <person name="Lightfoot D.J."/>
            <person name="Schmoeckel S.M."/>
            <person name="Li B."/>
            <person name="Borm T.J.A."/>
            <person name="Ohyanagi H."/>
            <person name="Mineta K."/>
            <person name="Michell C.T."/>
            <person name="Saber N."/>
            <person name="Kharbatia N.M."/>
            <person name="Rupper R.R."/>
            <person name="Sharp A.R."/>
            <person name="Dally N."/>
            <person name="Boughton B.A."/>
            <person name="Woo Y.H."/>
            <person name="Gao G."/>
            <person name="Schijlen E.G.W.M."/>
            <person name="Guo X."/>
            <person name="Momin A.A."/>
            <person name="Negrao S."/>
            <person name="Al-Babili S."/>
            <person name="Gehring C."/>
            <person name="Roessner U."/>
            <person name="Jung C."/>
            <person name="Murphy K."/>
            <person name="Arold S.T."/>
            <person name="Gojobori T."/>
            <person name="van der Linden C.G."/>
            <person name="van Loo E.N."/>
            <person name="Jellen E.N."/>
            <person name="Maughan P.J."/>
            <person name="Tester M."/>
        </authorList>
    </citation>
    <scope>NUCLEOTIDE SEQUENCE [LARGE SCALE GENOMIC DNA]</scope>
    <source>
        <strain evidence="4">cv. PI 614886</strain>
    </source>
</reference>
<dbReference type="InterPro" id="IPR001509">
    <property type="entry name" value="Epimerase_deHydtase"/>
</dbReference>
<evidence type="ECO:0000259" key="3">
    <source>
        <dbReference type="Pfam" id="PF01370"/>
    </source>
</evidence>
<keyword evidence="1" id="KW-0521">NADP</keyword>
<sequence length="195" mass="21368">MKEYCVTGATGFVASHLIKALLQNGCSMWYAYAKTLGEKTAQKVAEEKNLDLVVVHPSFVIGPLLAPYVTSSLKYVLDLIKGAKGAYPNGYCGFVHVEDLVAAHILAMEESKASGRYICSSSVAHWSDVLAGLRTKYPMYPFETKPNNNEGDRNQHSMDATKILQLGLPSFKSIPEMFDDCIKSFEDKGMLSSAS</sequence>
<evidence type="ECO:0000256" key="2">
    <source>
        <dbReference type="ARBA" id="ARBA00023002"/>
    </source>
</evidence>
<evidence type="ECO:0000313" key="5">
    <source>
        <dbReference type="Proteomes" id="UP000596660"/>
    </source>
</evidence>
<dbReference type="AlphaFoldDB" id="A0A803KV21"/>
<dbReference type="InterPro" id="IPR036291">
    <property type="entry name" value="NAD(P)-bd_dom_sf"/>
</dbReference>
<dbReference type="Proteomes" id="UP000596660">
    <property type="component" value="Unplaced"/>
</dbReference>
<dbReference type="EnsemblPlants" id="AUR62002879-RA">
    <property type="protein sequence ID" value="AUR62002879-RA:cds"/>
    <property type="gene ID" value="AUR62002879"/>
</dbReference>
<accession>A0A803KV21</accession>